<dbReference type="Proteomes" id="UP001642483">
    <property type="component" value="Unassembled WGS sequence"/>
</dbReference>
<gene>
    <name evidence="2" type="ORF">CVLEPA_LOCUS18639</name>
</gene>
<protein>
    <submittedName>
        <fullName evidence="2">Uncharacterized protein</fullName>
    </submittedName>
</protein>
<accession>A0ABP0G9D2</accession>
<sequence>MSEPRLSSTISRDEETDTLLSGGEQKRQCDHIEDFAIDPRPTGADCQTSLSQRSQRVLKLTRFYPDVEKDPEPDWFGETDRKGGERSGYRFIPVVG</sequence>
<dbReference type="EMBL" id="CAWYQH010000103">
    <property type="protein sequence ID" value="CAK8686715.1"/>
    <property type="molecule type" value="Genomic_DNA"/>
</dbReference>
<reference evidence="2 3" key="1">
    <citation type="submission" date="2024-02" db="EMBL/GenBank/DDBJ databases">
        <authorList>
            <person name="Daric V."/>
            <person name="Darras S."/>
        </authorList>
    </citation>
    <scope>NUCLEOTIDE SEQUENCE [LARGE SCALE GENOMIC DNA]</scope>
</reference>
<proteinExistence type="predicted"/>
<feature type="compositionally biased region" description="Polar residues" evidence="1">
    <location>
        <begin position="1"/>
        <end position="10"/>
    </location>
</feature>
<keyword evidence="3" id="KW-1185">Reference proteome</keyword>
<evidence type="ECO:0000256" key="1">
    <source>
        <dbReference type="SAM" id="MobiDB-lite"/>
    </source>
</evidence>
<evidence type="ECO:0000313" key="3">
    <source>
        <dbReference type="Proteomes" id="UP001642483"/>
    </source>
</evidence>
<feature type="region of interest" description="Disordered" evidence="1">
    <location>
        <begin position="1"/>
        <end position="24"/>
    </location>
</feature>
<organism evidence="2 3">
    <name type="scientific">Clavelina lepadiformis</name>
    <name type="common">Light-bulb sea squirt</name>
    <name type="synonym">Ascidia lepadiformis</name>
    <dbReference type="NCBI Taxonomy" id="159417"/>
    <lineage>
        <taxon>Eukaryota</taxon>
        <taxon>Metazoa</taxon>
        <taxon>Chordata</taxon>
        <taxon>Tunicata</taxon>
        <taxon>Ascidiacea</taxon>
        <taxon>Aplousobranchia</taxon>
        <taxon>Clavelinidae</taxon>
        <taxon>Clavelina</taxon>
    </lineage>
</organism>
<evidence type="ECO:0000313" key="2">
    <source>
        <dbReference type="EMBL" id="CAK8686715.1"/>
    </source>
</evidence>
<name>A0ABP0G9D2_CLALP</name>
<comment type="caution">
    <text evidence="2">The sequence shown here is derived from an EMBL/GenBank/DDBJ whole genome shotgun (WGS) entry which is preliminary data.</text>
</comment>